<dbReference type="OrthoDB" id="3499702at2"/>
<evidence type="ECO:0000313" key="3">
    <source>
        <dbReference type="EMBL" id="KAB2350213.1"/>
    </source>
</evidence>
<feature type="domain" description="Beta-lactamase-related" evidence="2">
    <location>
        <begin position="55"/>
        <end position="350"/>
    </location>
</feature>
<proteinExistence type="predicted"/>
<evidence type="ECO:0000256" key="1">
    <source>
        <dbReference type="SAM" id="SignalP"/>
    </source>
</evidence>
<dbReference type="PANTHER" id="PTHR46825">
    <property type="entry name" value="D-ALANYL-D-ALANINE-CARBOXYPEPTIDASE/ENDOPEPTIDASE AMPH"/>
    <property type="match status" value="1"/>
</dbReference>
<dbReference type="InterPro" id="IPR012338">
    <property type="entry name" value="Beta-lactam/transpept-like"/>
</dbReference>
<dbReference type="EMBL" id="WBMT01000004">
    <property type="protein sequence ID" value="KAB2350213.1"/>
    <property type="molecule type" value="Genomic_DNA"/>
</dbReference>
<reference evidence="3 4" key="1">
    <citation type="submission" date="2019-09" db="EMBL/GenBank/DDBJ databases">
        <title>Actinomadura physcomitrii sp. nov., a novel actinomycete isolated from moss [Physcomitrium sphaericum (Ludw) Fuernr].</title>
        <authorList>
            <person name="Zhuang X."/>
            <person name="Liu C."/>
        </authorList>
    </citation>
    <scope>NUCLEOTIDE SEQUENCE [LARGE SCALE GENOMIC DNA]</scope>
    <source>
        <strain evidence="3 4">HMC1</strain>
    </source>
</reference>
<protein>
    <submittedName>
        <fullName evidence="3">Beta-lactamase family protein</fullName>
    </submittedName>
</protein>
<dbReference type="PANTHER" id="PTHR46825:SF7">
    <property type="entry name" value="D-ALANYL-D-ALANINE CARBOXYPEPTIDASE"/>
    <property type="match status" value="1"/>
</dbReference>
<name>A0A6H9Z3C0_9ACTN</name>
<sequence>MIKFSRWTAFAVSGATAAALAAALAVFAAPDERTAQPQSSRTRSSQDGFQETLNDLVKTKAATAVLLRVRTAGGGEWSGAAGVSDVRTGRPADPAGYFRIGSVTKTFAATVLLQLVDEGRLRLDDPVAKHLPGVVPDGEHITVRQVLQHTSLLRDYMSDPGWSTNRWRGAERFRSYKPDRLLAQAFRIPAQNPPDITWKYSNTNYVVVGRLIERLTGRPYGKEVERRVLRPLRLTQTIVPGDRPGLPRPHAHGYALLPDGRTVDATRMNPSLDWAAGEMISTTRDLGRFLDGLLGGRLLSPSALAAMRTVRPTDAGFAYGLGLQEYALPCGKRMIGHSGQLIGYTTYALRSDDGRQMNLSVNLGSAPPSADKLYALAGKVFC</sequence>
<feature type="chain" id="PRO_5026356066" evidence="1">
    <location>
        <begin position="29"/>
        <end position="382"/>
    </location>
</feature>
<feature type="signal peptide" evidence="1">
    <location>
        <begin position="1"/>
        <end position="28"/>
    </location>
</feature>
<dbReference type="RefSeq" id="WP_151559916.1">
    <property type="nucleotide sequence ID" value="NZ_WBMT01000004.1"/>
</dbReference>
<comment type="caution">
    <text evidence="3">The sequence shown here is derived from an EMBL/GenBank/DDBJ whole genome shotgun (WGS) entry which is preliminary data.</text>
</comment>
<gene>
    <name evidence="3" type="ORF">F8566_10505</name>
</gene>
<dbReference type="Pfam" id="PF00144">
    <property type="entry name" value="Beta-lactamase"/>
    <property type="match status" value="1"/>
</dbReference>
<dbReference type="Gene3D" id="3.40.710.10">
    <property type="entry name" value="DD-peptidase/beta-lactamase superfamily"/>
    <property type="match status" value="1"/>
</dbReference>
<dbReference type="AlphaFoldDB" id="A0A6H9Z3C0"/>
<dbReference type="InterPro" id="IPR001466">
    <property type="entry name" value="Beta-lactam-related"/>
</dbReference>
<organism evidence="3 4">
    <name type="scientific">Actinomadura rudentiformis</name>
    <dbReference type="NCBI Taxonomy" id="359158"/>
    <lineage>
        <taxon>Bacteria</taxon>
        <taxon>Bacillati</taxon>
        <taxon>Actinomycetota</taxon>
        <taxon>Actinomycetes</taxon>
        <taxon>Streptosporangiales</taxon>
        <taxon>Thermomonosporaceae</taxon>
        <taxon>Actinomadura</taxon>
    </lineage>
</organism>
<dbReference type="InterPro" id="IPR050491">
    <property type="entry name" value="AmpC-like"/>
</dbReference>
<evidence type="ECO:0000313" key="4">
    <source>
        <dbReference type="Proteomes" id="UP000468735"/>
    </source>
</evidence>
<dbReference type="Proteomes" id="UP000468735">
    <property type="component" value="Unassembled WGS sequence"/>
</dbReference>
<accession>A0A6H9Z3C0</accession>
<evidence type="ECO:0000259" key="2">
    <source>
        <dbReference type="Pfam" id="PF00144"/>
    </source>
</evidence>
<keyword evidence="1" id="KW-0732">Signal</keyword>
<keyword evidence="4" id="KW-1185">Reference proteome</keyword>
<dbReference type="SUPFAM" id="SSF56601">
    <property type="entry name" value="beta-lactamase/transpeptidase-like"/>
    <property type="match status" value="1"/>
</dbReference>